<reference evidence="1 2" key="1">
    <citation type="submission" date="2019-02" db="EMBL/GenBank/DDBJ databases">
        <title>Sequencing the genomes of 1000 actinobacteria strains.</title>
        <authorList>
            <person name="Klenk H.-P."/>
        </authorList>
    </citation>
    <scope>NUCLEOTIDE SEQUENCE [LARGE SCALE GENOMIC DNA]</scope>
    <source>
        <strain evidence="1 2">DSM 45612</strain>
    </source>
</reference>
<accession>A0A4Q8BGB6</accession>
<dbReference type="InterPro" id="IPR008949">
    <property type="entry name" value="Isoprenoid_synthase_dom_sf"/>
</dbReference>
<dbReference type="Gene3D" id="1.10.600.10">
    <property type="entry name" value="Farnesyl Diphosphate Synthase"/>
    <property type="match status" value="1"/>
</dbReference>
<proteinExistence type="predicted"/>
<sequence length="305" mass="33586">MIPSAQLTDVVSEQMRVAAEQGRTWALAARGQRDLAELAAGYPELFPARPFDAALFGNVAAAIAFGAPWCDAARLRVTNRAVLWCFALDWLVDYVATSRTEIDRIAARCLAVADGGVPAPDDPLGRLLAELRDELATVAAFPDLRPVWRAELRKVLDAMAREWDWKQASGVDGAPAALPSLDDYLDNADNLACTVVNVAHWIYSGDPDTLAHLDPLIEASAEVQRILRLVNDLGTYERDLRWGDLNALLLVDRSQVERRIDELVARAGELLAPLERSCPEQARYLARQIGFSSGFYRSADFWGAL</sequence>
<dbReference type="Pfam" id="PF19086">
    <property type="entry name" value="Terpene_syn_C_2"/>
    <property type="match status" value="1"/>
</dbReference>
<gene>
    <name evidence="1" type="ORF">EV384_5736</name>
</gene>
<organism evidence="1 2">
    <name type="scientific">Micromonospora kangleipakensis</name>
    <dbReference type="NCBI Taxonomy" id="1077942"/>
    <lineage>
        <taxon>Bacteria</taxon>
        <taxon>Bacillati</taxon>
        <taxon>Actinomycetota</taxon>
        <taxon>Actinomycetes</taxon>
        <taxon>Micromonosporales</taxon>
        <taxon>Micromonosporaceae</taxon>
        <taxon>Micromonospora</taxon>
    </lineage>
</organism>
<dbReference type="Proteomes" id="UP000294114">
    <property type="component" value="Unassembled WGS sequence"/>
</dbReference>
<evidence type="ECO:0008006" key="3">
    <source>
        <dbReference type="Google" id="ProtNLM"/>
    </source>
</evidence>
<evidence type="ECO:0000313" key="2">
    <source>
        <dbReference type="Proteomes" id="UP000294114"/>
    </source>
</evidence>
<dbReference type="EMBL" id="SHLD01000001">
    <property type="protein sequence ID" value="RZU77024.1"/>
    <property type="molecule type" value="Genomic_DNA"/>
</dbReference>
<name>A0A4Q8BGB6_9ACTN</name>
<protein>
    <recommendedName>
        <fullName evidence="3">Terpene synthase family protein</fullName>
    </recommendedName>
</protein>
<dbReference type="SUPFAM" id="SSF48576">
    <property type="entry name" value="Terpenoid synthases"/>
    <property type="match status" value="1"/>
</dbReference>
<evidence type="ECO:0000313" key="1">
    <source>
        <dbReference type="EMBL" id="RZU77024.1"/>
    </source>
</evidence>
<comment type="caution">
    <text evidence="1">The sequence shown here is derived from an EMBL/GenBank/DDBJ whole genome shotgun (WGS) entry which is preliminary data.</text>
</comment>
<keyword evidence="2" id="KW-1185">Reference proteome</keyword>
<dbReference type="AlphaFoldDB" id="A0A4Q8BGB6"/>